<evidence type="ECO:0000256" key="6">
    <source>
        <dbReference type="ARBA" id="ARBA00022840"/>
    </source>
</evidence>
<comment type="catalytic activity">
    <reaction evidence="8">
        <text>L-seryl-[protein] + ATP = O-phospho-L-seryl-[protein] + ADP + H(+)</text>
        <dbReference type="Rhea" id="RHEA:17989"/>
        <dbReference type="Rhea" id="RHEA-COMP:9863"/>
        <dbReference type="Rhea" id="RHEA-COMP:11604"/>
        <dbReference type="ChEBI" id="CHEBI:15378"/>
        <dbReference type="ChEBI" id="CHEBI:29999"/>
        <dbReference type="ChEBI" id="CHEBI:30616"/>
        <dbReference type="ChEBI" id="CHEBI:83421"/>
        <dbReference type="ChEBI" id="CHEBI:456216"/>
        <dbReference type="EC" id="2.7.11.1"/>
    </reaction>
</comment>
<evidence type="ECO:0000256" key="5">
    <source>
        <dbReference type="ARBA" id="ARBA00022777"/>
    </source>
</evidence>
<evidence type="ECO:0000256" key="8">
    <source>
        <dbReference type="ARBA" id="ARBA00048679"/>
    </source>
</evidence>
<keyword evidence="3" id="KW-0808">Transferase</keyword>
<dbReference type="EC" id="2.7.11.1" evidence="1"/>
<dbReference type="Pfam" id="PF01163">
    <property type="entry name" value="RIO1"/>
    <property type="match status" value="1"/>
</dbReference>
<evidence type="ECO:0000256" key="3">
    <source>
        <dbReference type="ARBA" id="ARBA00022679"/>
    </source>
</evidence>
<dbReference type="GO" id="GO:0005524">
    <property type="term" value="F:ATP binding"/>
    <property type="evidence" value="ECO:0007669"/>
    <property type="project" value="UniProtKB-KW"/>
</dbReference>
<accession>A0A914S6X0</accession>
<dbReference type="InterPro" id="IPR018934">
    <property type="entry name" value="RIO_dom"/>
</dbReference>
<keyword evidence="5" id="KW-0418">Kinase</keyword>
<sequence length="70" mass="8512">MIFHDDQIYIIDVSQSVEHDHPHSLEFLQTLFAYHPSINRVEFYDVAEFTEFKRLVLMQKVMNEIVKHYK</sequence>
<reference evidence="11" key="1">
    <citation type="submission" date="2022-11" db="UniProtKB">
        <authorList>
            <consortium name="WormBaseParasite"/>
        </authorList>
    </citation>
    <scope>IDENTIFICATION</scope>
</reference>
<evidence type="ECO:0000259" key="9">
    <source>
        <dbReference type="Pfam" id="PF01163"/>
    </source>
</evidence>
<dbReference type="AlphaFoldDB" id="A0A914S6X0"/>
<keyword evidence="10" id="KW-1185">Reference proteome</keyword>
<proteinExistence type="predicted"/>
<comment type="catalytic activity">
    <reaction evidence="7">
        <text>L-threonyl-[protein] + ATP = O-phospho-L-threonyl-[protein] + ADP + H(+)</text>
        <dbReference type="Rhea" id="RHEA:46608"/>
        <dbReference type="Rhea" id="RHEA-COMP:11060"/>
        <dbReference type="Rhea" id="RHEA-COMP:11605"/>
        <dbReference type="ChEBI" id="CHEBI:15378"/>
        <dbReference type="ChEBI" id="CHEBI:30013"/>
        <dbReference type="ChEBI" id="CHEBI:30616"/>
        <dbReference type="ChEBI" id="CHEBI:61977"/>
        <dbReference type="ChEBI" id="CHEBI:456216"/>
        <dbReference type="EC" id="2.7.11.1"/>
    </reaction>
</comment>
<evidence type="ECO:0000256" key="1">
    <source>
        <dbReference type="ARBA" id="ARBA00012513"/>
    </source>
</evidence>
<organism evidence="10 11">
    <name type="scientific">Parascaris equorum</name>
    <name type="common">Equine roundworm</name>
    <dbReference type="NCBI Taxonomy" id="6256"/>
    <lineage>
        <taxon>Eukaryota</taxon>
        <taxon>Metazoa</taxon>
        <taxon>Ecdysozoa</taxon>
        <taxon>Nematoda</taxon>
        <taxon>Chromadorea</taxon>
        <taxon>Rhabditida</taxon>
        <taxon>Spirurina</taxon>
        <taxon>Ascaridomorpha</taxon>
        <taxon>Ascaridoidea</taxon>
        <taxon>Ascarididae</taxon>
        <taxon>Parascaris</taxon>
    </lineage>
</organism>
<protein>
    <recommendedName>
        <fullName evidence="1">non-specific serine/threonine protein kinase</fullName>
        <ecNumber evidence="1">2.7.11.1</ecNumber>
    </recommendedName>
</protein>
<feature type="domain" description="RIO-type" evidence="9">
    <location>
        <begin position="1"/>
        <end position="29"/>
    </location>
</feature>
<keyword evidence="6" id="KW-0067">ATP-binding</keyword>
<name>A0A914S6X0_PAREQ</name>
<dbReference type="Gene3D" id="1.10.510.10">
    <property type="entry name" value="Transferase(Phosphotransferase) domain 1"/>
    <property type="match status" value="1"/>
</dbReference>
<keyword evidence="2" id="KW-0723">Serine/threonine-protein kinase</keyword>
<dbReference type="GO" id="GO:0004674">
    <property type="term" value="F:protein serine/threonine kinase activity"/>
    <property type="evidence" value="ECO:0007669"/>
    <property type="project" value="UniProtKB-KW"/>
</dbReference>
<dbReference type="Proteomes" id="UP000887564">
    <property type="component" value="Unplaced"/>
</dbReference>
<evidence type="ECO:0000313" key="11">
    <source>
        <dbReference type="WBParaSite" id="PEQ_0001293401-mRNA-1"/>
    </source>
</evidence>
<evidence type="ECO:0000256" key="2">
    <source>
        <dbReference type="ARBA" id="ARBA00022527"/>
    </source>
</evidence>
<evidence type="ECO:0000256" key="4">
    <source>
        <dbReference type="ARBA" id="ARBA00022741"/>
    </source>
</evidence>
<dbReference type="WBParaSite" id="PEQ_0001293401-mRNA-1">
    <property type="protein sequence ID" value="PEQ_0001293401-mRNA-1"/>
    <property type="gene ID" value="PEQ_0001293401"/>
</dbReference>
<evidence type="ECO:0000256" key="7">
    <source>
        <dbReference type="ARBA" id="ARBA00047899"/>
    </source>
</evidence>
<keyword evidence="4" id="KW-0547">Nucleotide-binding</keyword>
<evidence type="ECO:0000313" key="10">
    <source>
        <dbReference type="Proteomes" id="UP000887564"/>
    </source>
</evidence>